<dbReference type="Gene3D" id="2.40.30.10">
    <property type="entry name" value="Translation factors"/>
    <property type="match status" value="1"/>
</dbReference>
<keyword evidence="1" id="KW-0472">Membrane</keyword>
<dbReference type="GO" id="GO:0034599">
    <property type="term" value="P:cellular response to oxidative stress"/>
    <property type="evidence" value="ECO:0007669"/>
    <property type="project" value="TreeGrafter"/>
</dbReference>
<dbReference type="PANTHER" id="PTHR47878:SF2">
    <property type="entry name" value="OXIDOREDUCTASE FAD_NAD(P)-BINDING DOMAIN PROTEIN"/>
    <property type="match status" value="1"/>
</dbReference>
<dbReference type="EMBL" id="CP002161">
    <property type="protein sequence ID" value="ADM89646.1"/>
    <property type="molecule type" value="Genomic_DNA"/>
</dbReference>
<protein>
    <submittedName>
        <fullName evidence="3">Putative oxidoreductase</fullName>
    </submittedName>
</protein>
<feature type="transmembrane region" description="Helical" evidence="1">
    <location>
        <begin position="66"/>
        <end position="88"/>
    </location>
</feature>
<dbReference type="InterPro" id="IPR017938">
    <property type="entry name" value="Riboflavin_synthase-like_b-brl"/>
</dbReference>
<evidence type="ECO:0000313" key="3">
    <source>
        <dbReference type="EMBL" id="ADM89646.1"/>
    </source>
</evidence>
<feature type="domain" description="Flavoprotein pyridine nucleotide cytochrome reductase-like FAD-binding" evidence="2">
    <location>
        <begin position="8"/>
        <end position="90"/>
    </location>
</feature>
<name>E0TIL9_ZINIC</name>
<dbReference type="AlphaFoldDB" id="E0TIL9"/>
<evidence type="ECO:0000256" key="1">
    <source>
        <dbReference type="SAM" id="Phobius"/>
    </source>
</evidence>
<evidence type="ECO:0000259" key="2">
    <source>
        <dbReference type="Pfam" id="PF00970"/>
    </source>
</evidence>
<dbReference type="STRING" id="871271.ZICARI_018"/>
<keyword evidence="1" id="KW-1133">Transmembrane helix</keyword>
<dbReference type="InterPro" id="IPR008333">
    <property type="entry name" value="Cbr1-like_FAD-bd_dom"/>
</dbReference>
<dbReference type="Pfam" id="PF00970">
    <property type="entry name" value="FAD_binding_6"/>
    <property type="match status" value="1"/>
</dbReference>
<dbReference type="Gene3D" id="3.40.50.80">
    <property type="entry name" value="Nucleotide-binding domain of ferredoxin-NADP reductase (FNR) module"/>
    <property type="match status" value="1"/>
</dbReference>
<dbReference type="GO" id="GO:0042167">
    <property type="term" value="P:heme catabolic process"/>
    <property type="evidence" value="ECO:0007669"/>
    <property type="project" value="TreeGrafter"/>
</dbReference>
<accession>E0TIL9</accession>
<dbReference type="SUPFAM" id="SSF63380">
    <property type="entry name" value="Riboflavin synthase domain-like"/>
    <property type="match status" value="1"/>
</dbReference>
<proteinExistence type="predicted"/>
<dbReference type="InterPro" id="IPR051930">
    <property type="entry name" value="FNR_type-1"/>
</dbReference>
<keyword evidence="1" id="KW-0812">Transmembrane</keyword>
<dbReference type="Proteomes" id="UP000001303">
    <property type="component" value="Chromosome"/>
</dbReference>
<gene>
    <name evidence="3" type="ordered locus">ZICARI_018</name>
</gene>
<feature type="transmembrane region" description="Helical" evidence="1">
    <location>
        <begin position="108"/>
        <end position="125"/>
    </location>
</feature>
<reference evidence="3 4" key="1">
    <citation type="journal article" date="2010" name="Genome Biol. Evol.">
        <title>Functional convergence in reduced genomes of bacterial symbionts spanning 200 My of evolution.</title>
        <authorList>
            <person name="McCutcheon J.P."/>
            <person name="Moran N.A."/>
        </authorList>
    </citation>
    <scope>NUCLEOTIDE SEQUENCE [LARGE SCALE GENOMIC DNA]</scope>
    <source>
        <strain evidence="3 4">CARI</strain>
    </source>
</reference>
<dbReference type="KEGG" id="zin:ZICARI_018"/>
<dbReference type="SUPFAM" id="SSF52343">
    <property type="entry name" value="Ferredoxin reductase-like, C-terminal NADP-linked domain"/>
    <property type="match status" value="1"/>
</dbReference>
<evidence type="ECO:0000313" key="4">
    <source>
        <dbReference type="Proteomes" id="UP000001303"/>
    </source>
</evidence>
<organism evidence="3 4">
    <name type="scientific">Zinderia insecticola (strain CARI)</name>
    <dbReference type="NCBI Taxonomy" id="871271"/>
    <lineage>
        <taxon>Bacteria</taxon>
        <taxon>Pseudomonadati</taxon>
        <taxon>Pseudomonadota</taxon>
        <taxon>Betaproteobacteria</taxon>
        <taxon>Burkholderiales</taxon>
        <taxon>Oxalobacteraceae</taxon>
        <taxon>Candidatus Zinderia</taxon>
    </lineage>
</organism>
<sequence>MKKIYKLHLKSKYKWNKKLITIKLFKPINFLFKPGNFTQLGVLKNKKIIWKSYSISSNLNNKNLEFCIYIVGKFTNILNILKIGNIIYMKKKTYGFVSLDNLKKFGNLWMICTGSALGIFISIINQNNVWKYFINIIILHFVKYKKEFSYFKIIFNLYKKNSFLLKKNFYFFQNIIRKKKINNLKNNYFKKKFDLKIKKNISKFIICGKPNILKKIKNILINKNLKLCKFNYKGDIIIENFW</sequence>
<dbReference type="PANTHER" id="PTHR47878">
    <property type="entry name" value="OXIDOREDUCTASE FAD/NAD(P)-BINDING DOMAIN PROTEIN"/>
    <property type="match status" value="1"/>
</dbReference>
<dbReference type="HOGENOM" id="CLU_003827_3_0_4"/>
<dbReference type="InterPro" id="IPR039261">
    <property type="entry name" value="FNR_nucleotide-bd"/>
</dbReference>
<keyword evidence="4" id="KW-1185">Reference proteome</keyword>